<reference evidence="4" key="2">
    <citation type="submission" date="2023-01" db="EMBL/GenBank/DDBJ databases">
        <authorList>
            <person name="Sun Q."/>
            <person name="Evtushenko L."/>
        </authorList>
    </citation>
    <scope>NUCLEOTIDE SEQUENCE</scope>
    <source>
        <strain evidence="4">VKM Ac-1321</strain>
    </source>
</reference>
<keyword evidence="1" id="KW-0808">Transferase</keyword>
<dbReference type="Pfam" id="PF00535">
    <property type="entry name" value="Glycos_transf_2"/>
    <property type="match status" value="1"/>
</dbReference>
<name>A0A9W6NJN7_9ACTN</name>
<dbReference type="AlphaFoldDB" id="A0A9W6NJN7"/>
<evidence type="ECO:0000256" key="1">
    <source>
        <dbReference type="ARBA" id="ARBA00022679"/>
    </source>
</evidence>
<reference evidence="4" key="1">
    <citation type="journal article" date="2014" name="Int. J. Syst. Evol. Microbiol.">
        <title>Complete genome sequence of Corynebacterium casei LMG S-19264T (=DSM 44701T), isolated from a smear-ripened cheese.</title>
        <authorList>
            <consortium name="US DOE Joint Genome Institute (JGI-PGF)"/>
            <person name="Walter F."/>
            <person name="Albersmeier A."/>
            <person name="Kalinowski J."/>
            <person name="Ruckert C."/>
        </authorList>
    </citation>
    <scope>NUCLEOTIDE SEQUENCE</scope>
    <source>
        <strain evidence="4">VKM Ac-1321</strain>
    </source>
</reference>
<feature type="domain" description="Galactosyltransferase C-terminal" evidence="3">
    <location>
        <begin position="182"/>
        <end position="226"/>
    </location>
</feature>
<dbReference type="PANTHER" id="PTHR43685:SF3">
    <property type="entry name" value="SLR2126 PROTEIN"/>
    <property type="match status" value="1"/>
</dbReference>
<evidence type="ECO:0008006" key="6">
    <source>
        <dbReference type="Google" id="ProtNLM"/>
    </source>
</evidence>
<dbReference type="SUPFAM" id="SSF53448">
    <property type="entry name" value="Nucleotide-diphospho-sugar transferases"/>
    <property type="match status" value="1"/>
</dbReference>
<accession>A0A9W6NJN7</accession>
<feature type="domain" description="Glycosyltransferase 2-like" evidence="2">
    <location>
        <begin position="12"/>
        <end position="130"/>
    </location>
</feature>
<dbReference type="Proteomes" id="UP001143480">
    <property type="component" value="Unassembled WGS sequence"/>
</dbReference>
<dbReference type="InterPro" id="IPR027791">
    <property type="entry name" value="Galactosyl_T_C"/>
</dbReference>
<comment type="caution">
    <text evidence="4">The sequence shown here is derived from an EMBL/GenBank/DDBJ whole genome shotgun (WGS) entry which is preliminary data.</text>
</comment>
<dbReference type="InterPro" id="IPR050834">
    <property type="entry name" value="Glycosyltransf_2"/>
</dbReference>
<dbReference type="RefSeq" id="WP_271188862.1">
    <property type="nucleotide sequence ID" value="NZ_BSFP01000003.1"/>
</dbReference>
<organism evidence="4 5">
    <name type="scientific">Dactylosporangium matsuzakiense</name>
    <dbReference type="NCBI Taxonomy" id="53360"/>
    <lineage>
        <taxon>Bacteria</taxon>
        <taxon>Bacillati</taxon>
        <taxon>Actinomycetota</taxon>
        <taxon>Actinomycetes</taxon>
        <taxon>Micromonosporales</taxon>
        <taxon>Micromonosporaceae</taxon>
        <taxon>Dactylosporangium</taxon>
    </lineage>
</organism>
<dbReference type="PANTHER" id="PTHR43685">
    <property type="entry name" value="GLYCOSYLTRANSFERASE"/>
    <property type="match status" value="1"/>
</dbReference>
<protein>
    <recommendedName>
        <fullName evidence="6">GT2 family glycosyltransferase</fullName>
    </recommendedName>
</protein>
<dbReference type="Gene3D" id="3.90.550.10">
    <property type="entry name" value="Spore Coat Polysaccharide Biosynthesis Protein SpsA, Chain A"/>
    <property type="match status" value="1"/>
</dbReference>
<dbReference type="Pfam" id="PF02709">
    <property type="entry name" value="Glyco_transf_7C"/>
    <property type="match status" value="1"/>
</dbReference>
<evidence type="ECO:0000259" key="3">
    <source>
        <dbReference type="Pfam" id="PF02709"/>
    </source>
</evidence>
<keyword evidence="5" id="KW-1185">Reference proteome</keyword>
<evidence type="ECO:0000313" key="5">
    <source>
        <dbReference type="Proteomes" id="UP001143480"/>
    </source>
</evidence>
<sequence>MTDTTAEPLRISVVIPSYNAGPQVTRLLRCLALCELDPGDSIEAVVVDDGSHDDTAERLAALELPFPLVNLFLPRTSASSRAVARNAGIGKASGDVVLMADADQIVTPAFVAAHARYHRLRGDLVVAGPRGDLADGPVDEERLAREFTFDAMPAVLGWDGRDQVMELFSENFNNLATCWHYAFSCNLSVRREHLLAIGGFDEGFRGWGLEDSELGYRLRRRGLAFAFQRDAVSFQTRREGGITPDLFVEWRVNLEHFVRRHRGAADAAIQQVICRAIDPADRSLNWLECMERMEYAARGLDGRVPAPVAYRWIEADDVSAAEVLAQVRQLAAEQDLVVVDNSVDAVLAGPVQCITTPRELLYVHRPSPDIRGQMLERYRPA</sequence>
<proteinExistence type="predicted"/>
<evidence type="ECO:0000313" key="4">
    <source>
        <dbReference type="EMBL" id="GLK99202.1"/>
    </source>
</evidence>
<dbReference type="GO" id="GO:0016740">
    <property type="term" value="F:transferase activity"/>
    <property type="evidence" value="ECO:0007669"/>
    <property type="project" value="UniProtKB-KW"/>
</dbReference>
<dbReference type="InterPro" id="IPR029044">
    <property type="entry name" value="Nucleotide-diphossugar_trans"/>
</dbReference>
<evidence type="ECO:0000259" key="2">
    <source>
        <dbReference type="Pfam" id="PF00535"/>
    </source>
</evidence>
<dbReference type="EMBL" id="BSFP01000003">
    <property type="protein sequence ID" value="GLK99202.1"/>
    <property type="molecule type" value="Genomic_DNA"/>
</dbReference>
<dbReference type="InterPro" id="IPR001173">
    <property type="entry name" value="Glyco_trans_2-like"/>
</dbReference>
<gene>
    <name evidence="4" type="ORF">GCM10017581_009430</name>
</gene>